<feature type="region of interest" description="Disordered" evidence="1">
    <location>
        <begin position="1156"/>
        <end position="1182"/>
    </location>
</feature>
<keyword evidence="2" id="KW-0812">Transmembrane</keyword>
<keyword evidence="2" id="KW-0472">Membrane</keyword>
<feature type="region of interest" description="Disordered" evidence="1">
    <location>
        <begin position="294"/>
        <end position="329"/>
    </location>
</feature>
<evidence type="ECO:0000313" key="4">
    <source>
        <dbReference type="Proteomes" id="UP001530377"/>
    </source>
</evidence>
<feature type="region of interest" description="Disordered" evidence="1">
    <location>
        <begin position="1016"/>
        <end position="1039"/>
    </location>
</feature>
<accession>A0ABD3SHE9</accession>
<organism evidence="3 4">
    <name type="scientific">Cyclostephanos tholiformis</name>
    <dbReference type="NCBI Taxonomy" id="382380"/>
    <lineage>
        <taxon>Eukaryota</taxon>
        <taxon>Sar</taxon>
        <taxon>Stramenopiles</taxon>
        <taxon>Ochrophyta</taxon>
        <taxon>Bacillariophyta</taxon>
        <taxon>Coscinodiscophyceae</taxon>
        <taxon>Thalassiosirophycidae</taxon>
        <taxon>Stephanodiscales</taxon>
        <taxon>Stephanodiscaceae</taxon>
        <taxon>Cyclostephanos</taxon>
    </lineage>
</organism>
<dbReference type="EMBL" id="JALLPB020000026">
    <property type="protein sequence ID" value="KAL3823949.1"/>
    <property type="molecule type" value="Genomic_DNA"/>
</dbReference>
<feature type="compositionally biased region" description="Low complexity" evidence="1">
    <location>
        <begin position="294"/>
        <end position="305"/>
    </location>
</feature>
<name>A0ABD3SHE9_9STRA</name>
<protein>
    <submittedName>
        <fullName evidence="3">Uncharacterized protein</fullName>
    </submittedName>
</protein>
<dbReference type="AlphaFoldDB" id="A0ABD3SHE9"/>
<keyword evidence="2" id="KW-1133">Transmembrane helix</keyword>
<comment type="caution">
    <text evidence="3">The sequence shown here is derived from an EMBL/GenBank/DDBJ whole genome shotgun (WGS) entry which is preliminary data.</text>
</comment>
<proteinExistence type="predicted"/>
<feature type="compositionally biased region" description="Low complexity" evidence="1">
    <location>
        <begin position="951"/>
        <end position="965"/>
    </location>
</feature>
<feature type="compositionally biased region" description="Acidic residues" evidence="1">
    <location>
        <begin position="941"/>
        <end position="950"/>
    </location>
</feature>
<evidence type="ECO:0000313" key="3">
    <source>
        <dbReference type="EMBL" id="KAL3823949.1"/>
    </source>
</evidence>
<sequence>MTTSQPPPATTTTTTTTTRRSQRASSTSFAAFAVAFSALVIPEANAQQTSNSPPRPFGYQSDSTHSVEFRAKRRGDVLDPAGHPYLDPSSYVGSVTYDPLHHALYVIGQTYASGPGVFDGVDVYELKTELADLQGDGDPLWWEAMATGLRPHLGDLGVPKYGPRGGDCYYSVLALPMSGPNYNTSEAGGGVDNLPGGEDSGGVDDVHRVKLLHSRRFGSDVGHEGCSAVDVLLPSVDDNMEDMIQLGLDAMGYGPGGFFHDFEHYQEDAPTTPPPVTIGTQPPAPSVVDPFFDVQQPSSPSPSVDGGRRHGRGRRILQGEPLDPETYIPPPQEFVETRSVRLLMAGHVESPDFMSGYVVSDLENVEDYSSARVYAFAQQVDVRLPAGDIEEATVLGDLEEYDTGKYDKLDYMLHSHGTEEDELAQELESDFKVDVPKDDFLKIITSGVESRALLNSGVEQALVTVYPVGLVADSTTKRHFYVMMIASESLEENANPQGEDGTDGVLNRDYTIGEGAAQRAWTDYPETGIDAYTGDYFGVRGRPNFGNNYRIILKKMSIELNASDLTNAELALSGENMDGNPVTMRHGWVQEFRPDGGDDVRPTGLIFAPGGDIDGTGDVLIMVGTTAGKGSAFGTADDGGLFDSDAGGEKDLDGFITKIHADDGTFAGDLQLDISTNNFQNTASKRISSIQGRSDIVASVCAVPLRAMGIVQEKMEHVYVVGSTSALVPAVVDGVRSDDFLSRYPVAEGSENEKMEAFLMKIDLSTMNTLWTVQVGAIVTDGENKLKGSALGYGCAVTRDGEDVYLTGLVKENGVVTDFSDADVQDGVEDRRSMGGTDVFVSSYKTDSGVRNFLKQVGSTRDDFPSRGSGGITTDRLGNAIITGHTRGSLMRSRSKAEFIYGPSGEDAAMDIFIMSLDRLTFDHIQIATDTTKEPEQEPAMTEEEGDVETDTGSSGSDSASGVTDPGAETVTSTSSKNSKKNTGALVGIIAVASVFIILSVVATVVVIRRIKKSKRDKAEVTTNSTNLHGSRRHSDGNMPVPQRGAWRHHNALNPMRNFNPDVKVEVRNSASGGWHGVYDEDHLQSVDFGAPGANDGIVEQSLFMEDEVREIEDNLENYVIGETDNDVSDEDLIKAYNAAMAVEIEPESPEVEFAMSGVGSSELSSAGKLSASDELSLSSVV</sequence>
<gene>
    <name evidence="3" type="ORF">ACHAXA_007920</name>
</gene>
<keyword evidence="4" id="KW-1185">Reference proteome</keyword>
<feature type="compositionally biased region" description="Low complexity" evidence="1">
    <location>
        <begin position="10"/>
        <end position="24"/>
    </location>
</feature>
<feature type="transmembrane region" description="Helical" evidence="2">
    <location>
        <begin position="985"/>
        <end position="1008"/>
    </location>
</feature>
<evidence type="ECO:0000256" key="1">
    <source>
        <dbReference type="SAM" id="MobiDB-lite"/>
    </source>
</evidence>
<feature type="region of interest" description="Disordered" evidence="1">
    <location>
        <begin position="930"/>
        <end position="980"/>
    </location>
</feature>
<evidence type="ECO:0000256" key="2">
    <source>
        <dbReference type="SAM" id="Phobius"/>
    </source>
</evidence>
<reference evidence="3 4" key="1">
    <citation type="submission" date="2024-10" db="EMBL/GenBank/DDBJ databases">
        <title>Updated reference genomes for cyclostephanoid diatoms.</title>
        <authorList>
            <person name="Roberts W.R."/>
            <person name="Alverson A.J."/>
        </authorList>
    </citation>
    <scope>NUCLEOTIDE SEQUENCE [LARGE SCALE GENOMIC DNA]</scope>
    <source>
        <strain evidence="3 4">AJA228-03</strain>
    </source>
</reference>
<dbReference type="Proteomes" id="UP001530377">
    <property type="component" value="Unassembled WGS sequence"/>
</dbReference>
<feature type="region of interest" description="Disordered" evidence="1">
    <location>
        <begin position="1"/>
        <end position="24"/>
    </location>
</feature>